<evidence type="ECO:0000313" key="3">
    <source>
        <dbReference type="Proteomes" id="UP001312865"/>
    </source>
</evidence>
<dbReference type="PANTHER" id="PTHR31143">
    <property type="match status" value="1"/>
</dbReference>
<dbReference type="EC" id="2.3.1.-" evidence="2"/>
<evidence type="ECO:0000313" key="2">
    <source>
        <dbReference type="EMBL" id="MEI5906886.1"/>
    </source>
</evidence>
<proteinExistence type="predicted"/>
<accession>A0ABU8HCE0</accession>
<dbReference type="RefSeq" id="WP_336586328.1">
    <property type="nucleotide sequence ID" value="NZ_JBBAXC010000005.1"/>
</dbReference>
<sequence length="272" mass="31900">MIKMLARDYHKISTLLSDGIKYPEVISIIENNNPGAIFVDDISNPNTALVWNQGMRGFYFIGDNENKLFLKNINLFINHYITMFLKEKGINHFEVSGSTSAWEETIGVIFRHKNLQAWRQLIYTWNKKNTINDSPKEHEYKIYSLRDEKINYRGFSNWQYYNQVLTEFWGDITQLLHKGNCYYAVDGFQIIGICYSGFVTSNTKTLGIEIDEKHRNKGIGYHLALKCLSDILDEGRHLWWDCMNENLPSQLLAEKLGFIKSQEYNCYRFNIS</sequence>
<dbReference type="PROSITE" id="PS51186">
    <property type="entry name" value="GNAT"/>
    <property type="match status" value="1"/>
</dbReference>
<keyword evidence="2" id="KW-0808">Transferase</keyword>
<dbReference type="InterPro" id="IPR027365">
    <property type="entry name" value="GNAT_acetyltra_YdfB-like"/>
</dbReference>
<dbReference type="PANTHER" id="PTHR31143:SF2">
    <property type="entry name" value="FR47-LIKE DOMAIN-CONTAINING PROTEIN-RELATED"/>
    <property type="match status" value="1"/>
</dbReference>
<gene>
    <name evidence="2" type="ORF">WAK64_07415</name>
</gene>
<dbReference type="Gene3D" id="3.40.630.30">
    <property type="match status" value="1"/>
</dbReference>
<dbReference type="InterPro" id="IPR016181">
    <property type="entry name" value="Acyl_CoA_acyltransferase"/>
</dbReference>
<reference evidence="2 3" key="1">
    <citation type="journal article" date="2018" name="J. Microbiol.">
        <title>Bacillus spongiae sp. nov., isolated from sponge of Jeju Island.</title>
        <authorList>
            <person name="Lee G.E."/>
            <person name="Im W.T."/>
            <person name="Park J.S."/>
        </authorList>
    </citation>
    <scope>NUCLEOTIDE SEQUENCE [LARGE SCALE GENOMIC DNA]</scope>
    <source>
        <strain evidence="2 3">135PIL107-10</strain>
    </source>
</reference>
<evidence type="ECO:0000259" key="1">
    <source>
        <dbReference type="PROSITE" id="PS51186"/>
    </source>
</evidence>
<dbReference type="InterPro" id="IPR000182">
    <property type="entry name" value="GNAT_dom"/>
</dbReference>
<organism evidence="2 3">
    <name type="scientific">Bacillus spongiae</name>
    <dbReference type="NCBI Taxonomy" id="2683610"/>
    <lineage>
        <taxon>Bacteria</taxon>
        <taxon>Bacillati</taxon>
        <taxon>Bacillota</taxon>
        <taxon>Bacilli</taxon>
        <taxon>Bacillales</taxon>
        <taxon>Bacillaceae</taxon>
        <taxon>Bacillus</taxon>
    </lineage>
</organism>
<comment type="caution">
    <text evidence="2">The sequence shown here is derived from an EMBL/GenBank/DDBJ whole genome shotgun (WGS) entry which is preliminary data.</text>
</comment>
<protein>
    <submittedName>
        <fullName evidence="2">GNAT family N-acetyltransferase</fullName>
        <ecNumber evidence="2">2.3.1.-</ecNumber>
    </submittedName>
</protein>
<dbReference type="GO" id="GO:0016746">
    <property type="term" value="F:acyltransferase activity"/>
    <property type="evidence" value="ECO:0007669"/>
    <property type="project" value="UniProtKB-KW"/>
</dbReference>
<dbReference type="EMBL" id="JBBAXC010000005">
    <property type="protein sequence ID" value="MEI5906886.1"/>
    <property type="molecule type" value="Genomic_DNA"/>
</dbReference>
<dbReference type="SUPFAM" id="SSF55729">
    <property type="entry name" value="Acyl-CoA N-acyltransferases (Nat)"/>
    <property type="match status" value="1"/>
</dbReference>
<keyword evidence="2" id="KW-0012">Acyltransferase</keyword>
<feature type="domain" description="N-acetyltransferase" evidence="1">
    <location>
        <begin position="129"/>
        <end position="272"/>
    </location>
</feature>
<dbReference type="Pfam" id="PF12746">
    <property type="entry name" value="GNAT_acetyltran"/>
    <property type="match status" value="1"/>
</dbReference>
<keyword evidence="3" id="KW-1185">Reference proteome</keyword>
<name>A0ABU8HCE0_9BACI</name>
<dbReference type="CDD" id="cd04301">
    <property type="entry name" value="NAT_SF"/>
    <property type="match status" value="1"/>
</dbReference>
<dbReference type="Proteomes" id="UP001312865">
    <property type="component" value="Unassembled WGS sequence"/>
</dbReference>